<dbReference type="EMBL" id="AP027734">
    <property type="protein sequence ID" value="BDZ55600.1"/>
    <property type="molecule type" value="Genomic_DNA"/>
</dbReference>
<evidence type="ECO:0000259" key="9">
    <source>
        <dbReference type="PROSITE" id="PS51855"/>
    </source>
</evidence>
<comment type="pathway">
    <text evidence="2 8">Purine metabolism; IMP biosynthesis via de novo pathway; 5-formamido-1-(5-phospho-D-ribosyl)imidazole-4-carboxamide from 5-amino-1-(5-phospho-D-ribosyl)imidazole-4-carboxamide (10-formyl THF route): step 1/1.</text>
</comment>
<comment type="pathway">
    <text evidence="1 8">Purine metabolism; IMP biosynthesis via de novo pathway; IMP from 5-formamido-1-(5-phospho-D-ribosyl)imidazole-4-carboxamide: step 1/1.</text>
</comment>
<dbReference type="InterPro" id="IPR011607">
    <property type="entry name" value="MGS-like_dom"/>
</dbReference>
<dbReference type="Pfam" id="PF02142">
    <property type="entry name" value="MGS"/>
    <property type="match status" value="1"/>
</dbReference>
<evidence type="ECO:0000256" key="5">
    <source>
        <dbReference type="ARBA" id="ARBA00022755"/>
    </source>
</evidence>
<evidence type="ECO:0000256" key="3">
    <source>
        <dbReference type="ARBA" id="ARBA00007667"/>
    </source>
</evidence>
<evidence type="ECO:0000256" key="2">
    <source>
        <dbReference type="ARBA" id="ARBA00004954"/>
    </source>
</evidence>
<proteinExistence type="inferred from homology"/>
<dbReference type="PANTHER" id="PTHR11692:SF0">
    <property type="entry name" value="BIFUNCTIONAL PURINE BIOSYNTHESIS PROTEIN ATIC"/>
    <property type="match status" value="1"/>
</dbReference>
<comment type="domain">
    <text evidence="8">The IMP cyclohydrolase activity resides in the N-terminal region.</text>
</comment>
<evidence type="ECO:0000256" key="6">
    <source>
        <dbReference type="ARBA" id="ARBA00022801"/>
    </source>
</evidence>
<dbReference type="EC" id="3.5.4.10" evidence="8"/>
<dbReference type="PROSITE" id="PS51855">
    <property type="entry name" value="MGS"/>
    <property type="match status" value="1"/>
</dbReference>
<dbReference type="RefSeq" id="WP_234659648.1">
    <property type="nucleotide sequence ID" value="NZ_AP027734.1"/>
</dbReference>
<dbReference type="CDD" id="cd01421">
    <property type="entry name" value="IMPCH"/>
    <property type="match status" value="1"/>
</dbReference>
<keyword evidence="5 8" id="KW-0658">Purine biosynthesis</keyword>
<dbReference type="SUPFAM" id="SSF53927">
    <property type="entry name" value="Cytidine deaminase-like"/>
    <property type="match status" value="1"/>
</dbReference>
<comment type="catalytic activity">
    <reaction evidence="8">
        <text>IMP + H2O = 5-formamido-1-(5-phospho-D-ribosyl)imidazole-4-carboxamide</text>
        <dbReference type="Rhea" id="RHEA:18445"/>
        <dbReference type="ChEBI" id="CHEBI:15377"/>
        <dbReference type="ChEBI" id="CHEBI:58053"/>
        <dbReference type="ChEBI" id="CHEBI:58467"/>
        <dbReference type="EC" id="3.5.4.10"/>
    </reaction>
</comment>
<feature type="domain" description="MGS-like" evidence="9">
    <location>
        <begin position="15"/>
        <end position="161"/>
    </location>
</feature>
<dbReference type="InterPro" id="IPR024051">
    <property type="entry name" value="AICAR_Tfase_dup_dom_sf"/>
</dbReference>
<dbReference type="HAMAP" id="MF_00139">
    <property type="entry name" value="PurH"/>
    <property type="match status" value="1"/>
</dbReference>
<organism evidence="10 11">
    <name type="scientific">Agromyces marinus</name>
    <dbReference type="NCBI Taxonomy" id="1389020"/>
    <lineage>
        <taxon>Bacteria</taxon>
        <taxon>Bacillati</taxon>
        <taxon>Actinomycetota</taxon>
        <taxon>Actinomycetes</taxon>
        <taxon>Micrococcales</taxon>
        <taxon>Microbacteriaceae</taxon>
        <taxon>Agromyces</taxon>
    </lineage>
</organism>
<gene>
    <name evidence="8 10" type="primary">purH</name>
    <name evidence="10" type="ORF">GCM10025870_26730</name>
</gene>
<dbReference type="PANTHER" id="PTHR11692">
    <property type="entry name" value="BIFUNCTIONAL PURINE BIOSYNTHESIS PROTEIN PURH"/>
    <property type="match status" value="1"/>
</dbReference>
<evidence type="ECO:0000256" key="7">
    <source>
        <dbReference type="ARBA" id="ARBA00023268"/>
    </source>
</evidence>
<accession>A0ABN6YE15</accession>
<dbReference type="InterPro" id="IPR016193">
    <property type="entry name" value="Cytidine_deaminase-like"/>
</dbReference>
<protein>
    <recommendedName>
        <fullName evidence="8">Bifunctional purine biosynthesis protein PurH</fullName>
    </recommendedName>
    <domain>
        <recommendedName>
            <fullName evidence="8">Phosphoribosylaminoimidazolecarboxamide formyltransferase</fullName>
            <ecNumber evidence="8">2.1.2.3</ecNumber>
        </recommendedName>
        <alternativeName>
            <fullName evidence="8">AICAR transformylase</fullName>
        </alternativeName>
    </domain>
    <domain>
        <recommendedName>
            <fullName evidence="8">IMP cyclohydrolase</fullName>
            <ecNumber evidence="8">3.5.4.10</ecNumber>
        </recommendedName>
        <alternativeName>
            <fullName evidence="8">ATIC</fullName>
        </alternativeName>
        <alternativeName>
            <fullName evidence="8">IMP synthase</fullName>
        </alternativeName>
        <alternativeName>
            <fullName evidence="8">Inosinicase</fullName>
        </alternativeName>
    </domain>
</protein>
<evidence type="ECO:0000313" key="10">
    <source>
        <dbReference type="EMBL" id="BDZ55600.1"/>
    </source>
</evidence>
<dbReference type="SUPFAM" id="SSF52335">
    <property type="entry name" value="Methylglyoxal synthase-like"/>
    <property type="match status" value="1"/>
</dbReference>
<evidence type="ECO:0000256" key="1">
    <source>
        <dbReference type="ARBA" id="ARBA00004844"/>
    </source>
</evidence>
<evidence type="ECO:0000256" key="4">
    <source>
        <dbReference type="ARBA" id="ARBA00022679"/>
    </source>
</evidence>
<keyword evidence="6 8" id="KW-0378">Hydrolase</keyword>
<keyword evidence="11" id="KW-1185">Reference proteome</keyword>
<sequence length="536" mass="56177">MSGAAIDPSLYRERDLVPVRRALIAVSDKTGLVDLAAALVESGVEIVSTGGTSKAIAAAGLPVTQIADVTGYPEHLDGRVRTLHPAVHSGLLADLRLEHHERELAGLAIDPFELVVVNLYPFVETVASGAAPEQIVEQIDIGGPAMVRASAKNHANVAVVVSPARYDELVAAVRGGGTTLAQRRELAREAFRHTATYDIAVASWIGSSIAPDQPVDESPFPAWAGAAWSKDADLRYGENSHQKAARYSSLGGRPGIAQARQLHGKEMSYNNYVDADAAVRAAYDFAAPAVAIIKHANPCGIAVAASAAADPIADAHRRAHECDPVSAFGGVIAANRTVTRAMAETVAGIFTEVLVAPGFEPDAVEILTQKKNLRLLELPEGFEPPTVEIRQVSGGLLMQQADRAFAPASAWTLAAGDAVDQATLADLEFAWRACRAVKSNGILLAADGASVGVGMGQVNRVDSCRLAVERAGDRANGSVAASDAFFPFADGLQILLDAGVRAVVQPGGSVRDEEVVAAAKAAGVTMYFTGERHFFH</sequence>
<dbReference type="NCBIfam" id="NF002049">
    <property type="entry name" value="PRK00881.1"/>
    <property type="match status" value="1"/>
</dbReference>
<comment type="catalytic activity">
    <reaction evidence="8">
        <text>(6R)-10-formyltetrahydrofolate + 5-amino-1-(5-phospho-beta-D-ribosyl)imidazole-4-carboxamide = 5-formamido-1-(5-phospho-D-ribosyl)imidazole-4-carboxamide + (6S)-5,6,7,8-tetrahydrofolate</text>
        <dbReference type="Rhea" id="RHEA:22192"/>
        <dbReference type="ChEBI" id="CHEBI:57453"/>
        <dbReference type="ChEBI" id="CHEBI:58467"/>
        <dbReference type="ChEBI" id="CHEBI:58475"/>
        <dbReference type="ChEBI" id="CHEBI:195366"/>
        <dbReference type="EC" id="2.1.2.3"/>
    </reaction>
</comment>
<dbReference type="InterPro" id="IPR036914">
    <property type="entry name" value="MGS-like_dom_sf"/>
</dbReference>
<dbReference type="SMART" id="SM00851">
    <property type="entry name" value="MGS"/>
    <property type="match status" value="1"/>
</dbReference>
<dbReference type="EC" id="2.1.2.3" evidence="8"/>
<dbReference type="InterPro" id="IPR002695">
    <property type="entry name" value="PurH-like"/>
</dbReference>
<evidence type="ECO:0000256" key="8">
    <source>
        <dbReference type="HAMAP-Rule" id="MF_00139"/>
    </source>
</evidence>
<keyword evidence="4 8" id="KW-0808">Transferase</keyword>
<dbReference type="Proteomes" id="UP001321477">
    <property type="component" value="Chromosome"/>
</dbReference>
<dbReference type="Pfam" id="PF01808">
    <property type="entry name" value="AICARFT_IMPCHas"/>
    <property type="match status" value="1"/>
</dbReference>
<dbReference type="NCBIfam" id="TIGR00355">
    <property type="entry name" value="purH"/>
    <property type="match status" value="1"/>
</dbReference>
<reference evidence="11" key="1">
    <citation type="journal article" date="2019" name="Int. J. Syst. Evol. Microbiol.">
        <title>The Global Catalogue of Microorganisms (GCM) 10K type strain sequencing project: providing services to taxonomists for standard genome sequencing and annotation.</title>
        <authorList>
            <consortium name="The Broad Institute Genomics Platform"/>
            <consortium name="The Broad Institute Genome Sequencing Center for Infectious Disease"/>
            <person name="Wu L."/>
            <person name="Ma J."/>
        </authorList>
    </citation>
    <scope>NUCLEOTIDE SEQUENCE [LARGE SCALE GENOMIC DNA]</scope>
    <source>
        <strain evidence="11">NBRC 109019</strain>
    </source>
</reference>
<dbReference type="PIRSF" id="PIRSF000414">
    <property type="entry name" value="AICARFT_IMPCHas"/>
    <property type="match status" value="1"/>
</dbReference>
<comment type="similarity">
    <text evidence="3 8">Belongs to the PurH family.</text>
</comment>
<evidence type="ECO:0000313" key="11">
    <source>
        <dbReference type="Proteomes" id="UP001321477"/>
    </source>
</evidence>
<keyword evidence="7 8" id="KW-0511">Multifunctional enzyme</keyword>
<dbReference type="Gene3D" id="3.40.50.1380">
    <property type="entry name" value="Methylglyoxal synthase-like domain"/>
    <property type="match status" value="1"/>
</dbReference>
<dbReference type="Gene3D" id="3.40.140.20">
    <property type="match status" value="2"/>
</dbReference>
<name>A0ABN6YE15_9MICO</name>
<dbReference type="SMART" id="SM00798">
    <property type="entry name" value="AICARFT_IMPCHas"/>
    <property type="match status" value="1"/>
</dbReference>